<evidence type="ECO:0000313" key="2">
    <source>
        <dbReference type="Proteomes" id="UP000604898"/>
    </source>
</evidence>
<reference evidence="1 2" key="1">
    <citation type="submission" date="2021-01" db="EMBL/GenBank/DDBJ databases">
        <title>Genome sequence of Shewanella schlegeliana JCM 11561.</title>
        <authorList>
            <person name="Zhang H."/>
            <person name="Li C."/>
        </authorList>
    </citation>
    <scope>NUCLEOTIDE SEQUENCE [LARGE SCALE GENOMIC DNA]</scope>
    <source>
        <strain evidence="1 2">JCM 11561</strain>
    </source>
</reference>
<name>A0ABS1T2E7_9GAMM</name>
<gene>
    <name evidence="1" type="ORF">JMA39_17865</name>
</gene>
<proteinExistence type="predicted"/>
<evidence type="ECO:0000313" key="1">
    <source>
        <dbReference type="EMBL" id="MBL4914967.1"/>
    </source>
</evidence>
<organism evidence="1 2">
    <name type="scientific">Shewanella schlegeliana</name>
    <dbReference type="NCBI Taxonomy" id="190308"/>
    <lineage>
        <taxon>Bacteria</taxon>
        <taxon>Pseudomonadati</taxon>
        <taxon>Pseudomonadota</taxon>
        <taxon>Gammaproteobacteria</taxon>
        <taxon>Alteromonadales</taxon>
        <taxon>Shewanellaceae</taxon>
        <taxon>Shewanella</taxon>
    </lineage>
</organism>
<comment type="caution">
    <text evidence="1">The sequence shown here is derived from an EMBL/GenBank/DDBJ whole genome shotgun (WGS) entry which is preliminary data.</text>
</comment>
<accession>A0ABS1T2E7</accession>
<dbReference type="Proteomes" id="UP000604898">
    <property type="component" value="Unassembled WGS sequence"/>
</dbReference>
<dbReference type="RefSeq" id="WP_202723237.1">
    <property type="nucleotide sequence ID" value="NZ_BPEX01000041.1"/>
</dbReference>
<protein>
    <submittedName>
        <fullName evidence="1">Uncharacterized protein</fullName>
    </submittedName>
</protein>
<dbReference type="EMBL" id="JAESVD010000012">
    <property type="protein sequence ID" value="MBL4914967.1"/>
    <property type="molecule type" value="Genomic_DNA"/>
</dbReference>
<sequence length="420" mass="48920">MNICKRFQCEACTILIDCRIGMSNRDIQPFQFACPKCEEIISFTIGTLEDDLTGAVDILDFKGPFNGENPFVELHLDFPVSFGEYAQVTTFMRITHEIGQEAFHDLNYRLTLLNNLYSKKRDLQRLITQYKRGDVDAFERACKKLDGVTLESHKKQDVLAALYSATSNMSSPFTIYEQNKEMSTEMPEILRWLYVHHQIKTKEFFNKVIGNDFIRTLHHDCLSLYPKILGLELPFRPTFYQDYAKVDDTSKTPARISTADFDTCCNFYKDLAEVYARQLTLVAGLNNLIKRGAYDLFDDSIRFNKKQEKIKAFDSIDNYANIDLGRKASAIDDSFFRFDESAIDNKIRNGIAHYKYTYKESSQLITFYPAREGMERNTFHELYFSDFMRKSLLLFRDVHNLNHMIKSVLFFNILILKNDG</sequence>
<keyword evidence="2" id="KW-1185">Reference proteome</keyword>